<accession>A0ABV3GKB7</accession>
<comment type="caution">
    <text evidence="1">The sequence shown here is derived from an EMBL/GenBank/DDBJ whole genome shotgun (WGS) entry which is preliminary data.</text>
</comment>
<evidence type="ECO:0000313" key="1">
    <source>
        <dbReference type="EMBL" id="MEV0971727.1"/>
    </source>
</evidence>
<reference evidence="1 2" key="1">
    <citation type="submission" date="2024-06" db="EMBL/GenBank/DDBJ databases">
        <title>The Natural Products Discovery Center: Release of the First 8490 Sequenced Strains for Exploring Actinobacteria Biosynthetic Diversity.</title>
        <authorList>
            <person name="Kalkreuter E."/>
            <person name="Kautsar S.A."/>
            <person name="Yang D."/>
            <person name="Bader C.D."/>
            <person name="Teijaro C.N."/>
            <person name="Fluegel L."/>
            <person name="Davis C.M."/>
            <person name="Simpson J.R."/>
            <person name="Lauterbach L."/>
            <person name="Steele A.D."/>
            <person name="Gui C."/>
            <person name="Meng S."/>
            <person name="Li G."/>
            <person name="Viehrig K."/>
            <person name="Ye F."/>
            <person name="Su P."/>
            <person name="Kiefer A.F."/>
            <person name="Nichols A."/>
            <person name="Cepeda A.J."/>
            <person name="Yan W."/>
            <person name="Fan B."/>
            <person name="Jiang Y."/>
            <person name="Adhikari A."/>
            <person name="Zheng C.-J."/>
            <person name="Schuster L."/>
            <person name="Cowan T.M."/>
            <person name="Smanski M.J."/>
            <person name="Chevrette M.G."/>
            <person name="De Carvalho L.P.S."/>
            <person name="Shen B."/>
        </authorList>
    </citation>
    <scope>NUCLEOTIDE SEQUENCE [LARGE SCALE GENOMIC DNA]</scope>
    <source>
        <strain evidence="1 2">NPDC050100</strain>
    </source>
</reference>
<organism evidence="1 2">
    <name type="scientific">Microtetraspora glauca</name>
    <dbReference type="NCBI Taxonomy" id="1996"/>
    <lineage>
        <taxon>Bacteria</taxon>
        <taxon>Bacillati</taxon>
        <taxon>Actinomycetota</taxon>
        <taxon>Actinomycetes</taxon>
        <taxon>Streptosporangiales</taxon>
        <taxon>Streptosporangiaceae</taxon>
        <taxon>Microtetraspora</taxon>
    </lineage>
</organism>
<dbReference type="RefSeq" id="WP_358136213.1">
    <property type="nucleotide sequence ID" value="NZ_JBFALK010000013.1"/>
</dbReference>
<dbReference type="EMBL" id="JBFALK010000013">
    <property type="protein sequence ID" value="MEV0971727.1"/>
    <property type="molecule type" value="Genomic_DNA"/>
</dbReference>
<evidence type="ECO:0008006" key="3">
    <source>
        <dbReference type="Google" id="ProtNLM"/>
    </source>
</evidence>
<keyword evidence="2" id="KW-1185">Reference proteome</keyword>
<gene>
    <name evidence="1" type="ORF">AB0I59_24210</name>
</gene>
<proteinExistence type="predicted"/>
<dbReference type="Proteomes" id="UP001551675">
    <property type="component" value="Unassembled WGS sequence"/>
</dbReference>
<name>A0ABV3GKB7_MICGL</name>
<evidence type="ECO:0000313" key="2">
    <source>
        <dbReference type="Proteomes" id="UP001551675"/>
    </source>
</evidence>
<protein>
    <recommendedName>
        <fullName evidence="3">Apea-like HEPN domain-containing protein</fullName>
    </recommendedName>
</protein>
<sequence length="642" mass="70273">MMIDYNVSDHWSDDDPDWPKSLVSSLDRRHGLSSVLPLTVIVEEIAEWVELASGTDAWKKPANRSSLRLDLDESVGAVGATLSNHIAGKLAAFRAALLQLSTSPSAVLAQPPGTRTDAAWTNLLSTARELLEELDSDDAARASWDDLVATAQDRTLARREYRPIAELLFEQLQRRGLSAEGAFRDLVSIVAFGRDPNDIPIGEKDVPLDQRLMNARTFVGTPAQVEPIVVWLGYQGRIHLHLSAGRVSFLDAHWAVPNAEPGRQDFAHKAELSELVRDGLMFKVAKMVDEESDVDILVRVDLGNTTAAGAVLRAVDIVDTILNVSIHNAGGIRPRLAQHAVIRSGKPGSAGFLAVWRETGFPDDYYGAGITAEAIEQHGPRIAEALARAELPRFLAAAIEVQTTADHPFSRDMALRKPSEADISSVIPLSDRVAQHIAAHAAMDPNDLFALLGERWPHARWLTDLRRAAGMCLLGGGRRDELLTELTSEWLSSRPKQPWILLLADRADDFLSLCRLEHERAWIARMFTSVGDHATYSTLIHEYTAEGEVLEARRRRVRNALVHGNPASFTVVQSVREFADFLGGSALNRGLESFVEGTPPAAALAIRTDEFVAMQDGQDAASFWRARIAAQNHSGAAYGTGP</sequence>